<dbReference type="EMBL" id="RCML01000058">
    <property type="protein sequence ID" value="KAG2994554.1"/>
    <property type="molecule type" value="Genomic_DNA"/>
</dbReference>
<gene>
    <name evidence="8" type="ORF">PC110_g595</name>
    <name evidence="3" type="ORF">PC113_g4558</name>
    <name evidence="4" type="ORF">PC115_g3722</name>
    <name evidence="5" type="ORF">PC117_g4196</name>
    <name evidence="6" type="ORF">PC118_g3454</name>
    <name evidence="7" type="ORF">PC129_g2385</name>
</gene>
<organism evidence="8 9">
    <name type="scientific">Phytophthora cactorum</name>
    <dbReference type="NCBI Taxonomy" id="29920"/>
    <lineage>
        <taxon>Eukaryota</taxon>
        <taxon>Sar</taxon>
        <taxon>Stramenopiles</taxon>
        <taxon>Oomycota</taxon>
        <taxon>Peronosporomycetes</taxon>
        <taxon>Peronosporales</taxon>
        <taxon>Peronosporaceae</taxon>
        <taxon>Phytophthora</taxon>
    </lineage>
</organism>
<feature type="compositionally biased region" description="Basic residues" evidence="2">
    <location>
        <begin position="15"/>
        <end position="24"/>
    </location>
</feature>
<keyword evidence="9" id="KW-1185">Reference proteome</keyword>
<dbReference type="AlphaFoldDB" id="A0A329T1Y8"/>
<proteinExistence type="predicted"/>
<comment type="caution">
    <text evidence="8">The sequence shown here is derived from an EMBL/GenBank/DDBJ whole genome shotgun (WGS) entry which is preliminary data.</text>
</comment>
<dbReference type="EMBL" id="RCMV01000043">
    <property type="protein sequence ID" value="KAG3227054.1"/>
    <property type="molecule type" value="Genomic_DNA"/>
</dbReference>
<dbReference type="EMBL" id="RCMG01000079">
    <property type="protein sequence ID" value="KAG2864490.1"/>
    <property type="molecule type" value="Genomic_DNA"/>
</dbReference>
<reference evidence="3" key="2">
    <citation type="submission" date="2018-10" db="EMBL/GenBank/DDBJ databases">
        <title>Effector identification in a new, highly contiguous assembly of the strawberry crown rot pathogen Phytophthora cactorum.</title>
        <authorList>
            <person name="Armitage A.D."/>
            <person name="Nellist C.F."/>
            <person name="Bates H."/>
            <person name="Vickerstaff R.J."/>
            <person name="Harrison R.J."/>
        </authorList>
    </citation>
    <scope>NUCLEOTIDE SEQUENCE</scope>
    <source>
        <strain evidence="3">15-7</strain>
        <strain evidence="4">4032</strain>
        <strain evidence="5">4040</strain>
        <strain evidence="6">P415</strain>
        <strain evidence="7">P421</strain>
    </source>
</reference>
<evidence type="ECO:0000313" key="7">
    <source>
        <dbReference type="EMBL" id="KAG3227054.1"/>
    </source>
</evidence>
<name>A0A329T1Y8_9STRA</name>
<evidence type="ECO:0000313" key="9">
    <source>
        <dbReference type="Proteomes" id="UP000251314"/>
    </source>
</evidence>
<reference evidence="8 9" key="1">
    <citation type="submission" date="2018-01" db="EMBL/GenBank/DDBJ databases">
        <title>Draft genome of the strawberry crown rot pathogen Phytophthora cactorum.</title>
        <authorList>
            <person name="Armitage A.D."/>
            <person name="Lysoe E."/>
            <person name="Nellist C.F."/>
            <person name="Harrison R.J."/>
            <person name="Brurberg M.B."/>
        </authorList>
    </citation>
    <scope>NUCLEOTIDE SEQUENCE [LARGE SCALE GENOMIC DNA]</scope>
    <source>
        <strain evidence="8 9">10300</strain>
    </source>
</reference>
<dbReference type="Proteomes" id="UP000251314">
    <property type="component" value="Unassembled WGS sequence"/>
</dbReference>
<dbReference type="Proteomes" id="UP000735874">
    <property type="component" value="Unassembled WGS sequence"/>
</dbReference>
<feature type="coiled-coil region" evidence="1">
    <location>
        <begin position="37"/>
        <end position="64"/>
    </location>
</feature>
<dbReference type="Proteomes" id="UP000774804">
    <property type="component" value="Unassembled WGS sequence"/>
</dbReference>
<sequence>MEKFYYKNEQLVSRRSYRHNKQQKPPKSNMARLTPPLEDKRMSLADARKAAQEEMEERIQERRRNREGDVFLYYLKYTVKKERHRVLSKQIFQLKE</sequence>
<keyword evidence="1" id="KW-0175">Coiled coil</keyword>
<evidence type="ECO:0000313" key="8">
    <source>
        <dbReference type="EMBL" id="RAW43277.1"/>
    </source>
</evidence>
<feature type="region of interest" description="Disordered" evidence="2">
    <location>
        <begin position="13"/>
        <end position="35"/>
    </location>
</feature>
<evidence type="ECO:0000256" key="1">
    <source>
        <dbReference type="SAM" id="Coils"/>
    </source>
</evidence>
<evidence type="ECO:0000313" key="6">
    <source>
        <dbReference type="EMBL" id="KAG2994554.1"/>
    </source>
</evidence>
<evidence type="ECO:0000313" key="3">
    <source>
        <dbReference type="EMBL" id="KAG2864490.1"/>
    </source>
</evidence>
<evidence type="ECO:0000256" key="2">
    <source>
        <dbReference type="SAM" id="MobiDB-lite"/>
    </source>
</evidence>
<dbReference type="Proteomes" id="UP000736787">
    <property type="component" value="Unassembled WGS sequence"/>
</dbReference>
<dbReference type="EMBL" id="RCMI01000064">
    <property type="protein sequence ID" value="KAG2938531.1"/>
    <property type="molecule type" value="Genomic_DNA"/>
</dbReference>
<dbReference type="Proteomes" id="UP000760860">
    <property type="component" value="Unassembled WGS sequence"/>
</dbReference>
<dbReference type="EMBL" id="RCMK01000064">
    <property type="protein sequence ID" value="KAG2950741.1"/>
    <property type="molecule type" value="Genomic_DNA"/>
</dbReference>
<dbReference type="Proteomes" id="UP000697107">
    <property type="component" value="Unassembled WGS sequence"/>
</dbReference>
<protein>
    <submittedName>
        <fullName evidence="8">Uncharacterized protein</fullName>
    </submittedName>
</protein>
<evidence type="ECO:0000313" key="4">
    <source>
        <dbReference type="EMBL" id="KAG2938531.1"/>
    </source>
</evidence>
<dbReference type="EMBL" id="MJFZ01000006">
    <property type="protein sequence ID" value="RAW43277.1"/>
    <property type="molecule type" value="Genomic_DNA"/>
</dbReference>
<accession>A0A329T1Y8</accession>
<evidence type="ECO:0000313" key="5">
    <source>
        <dbReference type="EMBL" id="KAG2950741.1"/>
    </source>
</evidence>
<dbReference type="VEuPathDB" id="FungiDB:PC110_g595"/>